<reference evidence="1 2" key="1">
    <citation type="submission" date="2024-09" db="EMBL/GenBank/DDBJ databases">
        <title>Chromosome-scale assembly of Riccia sorocarpa.</title>
        <authorList>
            <person name="Paukszto L."/>
        </authorList>
    </citation>
    <scope>NUCLEOTIDE SEQUENCE [LARGE SCALE GENOMIC DNA]</scope>
    <source>
        <strain evidence="1">LP-2024</strain>
        <tissue evidence="1">Aerial parts of the thallus</tissue>
    </source>
</reference>
<name>A0ABD3HCD0_9MARC</name>
<accession>A0ABD3HCD0</accession>
<keyword evidence="2" id="KW-1185">Reference proteome</keyword>
<organism evidence="1 2">
    <name type="scientific">Riccia sorocarpa</name>
    <dbReference type="NCBI Taxonomy" id="122646"/>
    <lineage>
        <taxon>Eukaryota</taxon>
        <taxon>Viridiplantae</taxon>
        <taxon>Streptophyta</taxon>
        <taxon>Embryophyta</taxon>
        <taxon>Marchantiophyta</taxon>
        <taxon>Marchantiopsida</taxon>
        <taxon>Marchantiidae</taxon>
        <taxon>Marchantiales</taxon>
        <taxon>Ricciaceae</taxon>
        <taxon>Riccia</taxon>
    </lineage>
</organism>
<gene>
    <name evidence="1" type="ORF">R1sor_014478</name>
</gene>
<dbReference type="EMBL" id="JBJQOH010000004">
    <property type="protein sequence ID" value="KAL3688169.1"/>
    <property type="molecule type" value="Genomic_DNA"/>
</dbReference>
<protein>
    <submittedName>
        <fullName evidence="1">Uncharacterized protein</fullName>
    </submittedName>
</protein>
<evidence type="ECO:0000313" key="1">
    <source>
        <dbReference type="EMBL" id="KAL3688169.1"/>
    </source>
</evidence>
<comment type="caution">
    <text evidence="1">The sequence shown here is derived from an EMBL/GenBank/DDBJ whole genome shotgun (WGS) entry which is preliminary data.</text>
</comment>
<dbReference type="Proteomes" id="UP001633002">
    <property type="component" value="Unassembled WGS sequence"/>
</dbReference>
<sequence length="176" mass="19420">MSFLEGAYPQELSHADLKNKINSAIHETGQANLKIQAVQKYKQSIGIVVESSETRDSLLQSASSWGPKAFQSFASVAPPRERHQILVHDVPVELTMDEVQTGLAEDNSTLTITEKPRWLLKDLSSKRRSSVLVSVRDAHTAKAAATRGLALNGLFLRVSKFIPAAKPVQCYKCQSY</sequence>
<dbReference type="AlphaFoldDB" id="A0ABD3HCD0"/>
<evidence type="ECO:0000313" key="2">
    <source>
        <dbReference type="Proteomes" id="UP001633002"/>
    </source>
</evidence>
<proteinExistence type="predicted"/>